<dbReference type="EMBL" id="FMJE01000003">
    <property type="protein sequence ID" value="SCM81370.1"/>
    <property type="molecule type" value="Genomic_DNA"/>
</dbReference>
<protein>
    <recommendedName>
        <fullName evidence="2">DUF3841 domain-containing protein</fullName>
    </recommendedName>
</protein>
<dbReference type="InterPro" id="IPR024211">
    <property type="entry name" value="DUF3841"/>
</dbReference>
<proteinExistence type="predicted"/>
<reference evidence="1" key="1">
    <citation type="submission" date="2016-08" db="EMBL/GenBank/DDBJ databases">
        <authorList>
            <person name="Seilhamer J.J."/>
        </authorList>
    </citation>
    <scope>NUCLEOTIDE SEQUENCE</scope>
    <source>
        <strain evidence="1">86</strain>
    </source>
</reference>
<dbReference type="RefSeq" id="WP_288184413.1">
    <property type="nucleotide sequence ID" value="NZ_LT608335.1"/>
</dbReference>
<name>A0A212LV72_9FIRM</name>
<dbReference type="AlphaFoldDB" id="A0A212LV72"/>
<gene>
    <name evidence="1" type="ORF">KL86SPO_31549</name>
</gene>
<evidence type="ECO:0000313" key="1">
    <source>
        <dbReference type="EMBL" id="SCM81370.1"/>
    </source>
</evidence>
<evidence type="ECO:0008006" key="2">
    <source>
        <dbReference type="Google" id="ProtNLM"/>
    </source>
</evidence>
<sequence>MGTEARMDCQHNQITLYTAQTDEVVRNLLEQGRHYVKLEYIIRKYEEVAAVFLQAYAWYTENAQRIVPKPAQAESAVWSFCDVRYLENHPGSQILKLSVPIENAVFFRMSDWNKVLNLRYIGESAAEEAQFAEKLARYGVRYEGDVYTTPFYPHLKKELKDSWQRLFRYDQQVKATGVSPYPDMQAGLWYLDRQWLQET</sequence>
<dbReference type="Pfam" id="PF12952">
    <property type="entry name" value="DUF3841"/>
    <property type="match status" value="1"/>
</dbReference>
<accession>A0A212LV72</accession>
<organism evidence="1">
    <name type="scientific">uncultured Sporomusa sp</name>
    <dbReference type="NCBI Taxonomy" id="307249"/>
    <lineage>
        <taxon>Bacteria</taxon>
        <taxon>Bacillati</taxon>
        <taxon>Bacillota</taxon>
        <taxon>Negativicutes</taxon>
        <taxon>Selenomonadales</taxon>
        <taxon>Sporomusaceae</taxon>
        <taxon>Sporomusa</taxon>
        <taxon>environmental samples</taxon>
    </lineage>
</organism>